<keyword evidence="1" id="KW-0805">Transcription regulation</keyword>
<sequence>MTMLPFVQLAQFREIRPHVRFAHYTEFPMKVPSRYLFDHEIILVERGRGTVFTELGAFPYGERSLLMIPPGVLHSFKDDPDASLGHAHRAIHFDWEPQAVDGLLHIVGDREGPIYRDELPSEAAKLASLWLPNMVRIDGASEETVALVEQVVEAFRQDGPLRKLELQALFLRLLFVLSRQLQDGYVVCAPLTDRKTGRPRDRSDITKYILRMHDAVGQTPVTDDILNQWQETVFFSAPHFHRLFKEQTGFTPHEYFTKLRMEKGAKLLLSTDLLVQEVAYACGYEDSRYFSRLFRKHEGVSPNPYRRVFLHRD</sequence>
<dbReference type="InterPro" id="IPR003313">
    <property type="entry name" value="AraC-bd"/>
</dbReference>
<keyword evidence="3" id="KW-0804">Transcription</keyword>
<dbReference type="SUPFAM" id="SSF51215">
    <property type="entry name" value="Regulatory protein AraC"/>
    <property type="match status" value="1"/>
</dbReference>
<dbReference type="InterPro" id="IPR020449">
    <property type="entry name" value="Tscrpt_reg_AraC-type_HTH"/>
</dbReference>
<dbReference type="PANTHER" id="PTHR43280">
    <property type="entry name" value="ARAC-FAMILY TRANSCRIPTIONAL REGULATOR"/>
    <property type="match status" value="1"/>
</dbReference>
<evidence type="ECO:0000259" key="4">
    <source>
        <dbReference type="PROSITE" id="PS01124"/>
    </source>
</evidence>
<dbReference type="Pfam" id="PF12833">
    <property type="entry name" value="HTH_18"/>
    <property type="match status" value="1"/>
</dbReference>
<dbReference type="PROSITE" id="PS01124">
    <property type="entry name" value="HTH_ARAC_FAMILY_2"/>
    <property type="match status" value="1"/>
</dbReference>
<dbReference type="PROSITE" id="PS00041">
    <property type="entry name" value="HTH_ARAC_FAMILY_1"/>
    <property type="match status" value="1"/>
</dbReference>
<dbReference type="EMBL" id="JAPDIA010000003">
    <property type="protein sequence ID" value="MDG0809196.1"/>
    <property type="molecule type" value="Genomic_DNA"/>
</dbReference>
<proteinExistence type="predicted"/>
<name>A0A9X4KQ79_9BACL</name>
<evidence type="ECO:0000313" key="6">
    <source>
        <dbReference type="Proteomes" id="UP001153404"/>
    </source>
</evidence>
<dbReference type="InterPro" id="IPR037923">
    <property type="entry name" value="HTH-like"/>
</dbReference>
<dbReference type="GO" id="GO:0043565">
    <property type="term" value="F:sequence-specific DNA binding"/>
    <property type="evidence" value="ECO:0007669"/>
    <property type="project" value="InterPro"/>
</dbReference>
<evidence type="ECO:0000256" key="1">
    <source>
        <dbReference type="ARBA" id="ARBA00023015"/>
    </source>
</evidence>
<dbReference type="Proteomes" id="UP001153404">
    <property type="component" value="Unassembled WGS sequence"/>
</dbReference>
<reference evidence="5" key="1">
    <citation type="submission" date="2022-10" db="EMBL/GenBank/DDBJ databases">
        <title>Comparative genomic analysis of Cohnella hashimotonis sp. nov., isolated from the International Space Station.</title>
        <authorList>
            <person name="Simpson A."/>
            <person name="Venkateswaran K."/>
        </authorList>
    </citation>
    <scope>NUCLEOTIDE SEQUENCE</scope>
    <source>
        <strain evidence="5">DSM 28161</strain>
    </source>
</reference>
<gene>
    <name evidence="5" type="ORF">OMP40_07270</name>
</gene>
<dbReference type="SUPFAM" id="SSF46689">
    <property type="entry name" value="Homeodomain-like"/>
    <property type="match status" value="1"/>
</dbReference>
<dbReference type="InterPro" id="IPR009057">
    <property type="entry name" value="Homeodomain-like_sf"/>
</dbReference>
<keyword evidence="2" id="KW-0238">DNA-binding</keyword>
<protein>
    <submittedName>
        <fullName evidence="5">AraC family transcriptional regulator</fullName>
    </submittedName>
</protein>
<dbReference type="PRINTS" id="PR00032">
    <property type="entry name" value="HTHARAC"/>
</dbReference>
<dbReference type="SMART" id="SM00342">
    <property type="entry name" value="HTH_ARAC"/>
    <property type="match status" value="1"/>
</dbReference>
<evidence type="ECO:0000256" key="2">
    <source>
        <dbReference type="ARBA" id="ARBA00023125"/>
    </source>
</evidence>
<comment type="caution">
    <text evidence="5">The sequence shown here is derived from an EMBL/GenBank/DDBJ whole genome shotgun (WGS) entry which is preliminary data.</text>
</comment>
<dbReference type="InterPro" id="IPR018062">
    <property type="entry name" value="HTH_AraC-typ_CS"/>
</dbReference>
<keyword evidence="6" id="KW-1185">Reference proteome</keyword>
<dbReference type="AlphaFoldDB" id="A0A9X4KQ79"/>
<evidence type="ECO:0000256" key="3">
    <source>
        <dbReference type="ARBA" id="ARBA00023163"/>
    </source>
</evidence>
<dbReference type="PANTHER" id="PTHR43280:SF28">
    <property type="entry name" value="HTH-TYPE TRANSCRIPTIONAL ACTIVATOR RHAS"/>
    <property type="match status" value="1"/>
</dbReference>
<dbReference type="Pfam" id="PF02311">
    <property type="entry name" value="AraC_binding"/>
    <property type="match status" value="1"/>
</dbReference>
<dbReference type="InterPro" id="IPR018060">
    <property type="entry name" value="HTH_AraC"/>
</dbReference>
<evidence type="ECO:0000313" key="5">
    <source>
        <dbReference type="EMBL" id="MDG0809196.1"/>
    </source>
</evidence>
<organism evidence="5 6">
    <name type="scientific">Cohnella rhizosphaerae</name>
    <dbReference type="NCBI Taxonomy" id="1457232"/>
    <lineage>
        <taxon>Bacteria</taxon>
        <taxon>Bacillati</taxon>
        <taxon>Bacillota</taxon>
        <taxon>Bacilli</taxon>
        <taxon>Bacillales</taxon>
        <taxon>Paenibacillaceae</taxon>
        <taxon>Cohnella</taxon>
    </lineage>
</organism>
<accession>A0A9X4KQ79</accession>
<feature type="domain" description="HTH araC/xylS-type" evidence="4">
    <location>
        <begin position="226"/>
        <end position="308"/>
    </location>
</feature>
<dbReference type="Gene3D" id="1.10.10.60">
    <property type="entry name" value="Homeodomain-like"/>
    <property type="match status" value="2"/>
</dbReference>
<dbReference type="GO" id="GO:0003700">
    <property type="term" value="F:DNA-binding transcription factor activity"/>
    <property type="evidence" value="ECO:0007669"/>
    <property type="project" value="InterPro"/>
</dbReference>